<protein>
    <submittedName>
        <fullName evidence="1">Uncharacterized protein</fullName>
    </submittedName>
</protein>
<name>A0A2M7RK36_9BACT</name>
<reference evidence="1 2" key="1">
    <citation type="submission" date="2017-09" db="EMBL/GenBank/DDBJ databases">
        <title>Depth-based differentiation of microbial function through sediment-hosted aquifers and enrichment of novel symbionts in the deep terrestrial subsurface.</title>
        <authorList>
            <person name="Probst A.J."/>
            <person name="Ladd B."/>
            <person name="Jarett J.K."/>
            <person name="Geller-Mcgrath D.E."/>
            <person name="Sieber C.M."/>
            <person name="Emerson J.B."/>
            <person name="Anantharaman K."/>
            <person name="Thomas B.C."/>
            <person name="Malmstrom R."/>
            <person name="Stieglmeier M."/>
            <person name="Klingl A."/>
            <person name="Woyke T."/>
            <person name="Ryan C.M."/>
            <person name="Banfield J.F."/>
        </authorList>
    </citation>
    <scope>NUCLEOTIDE SEQUENCE [LARGE SCALE GENOMIC DNA]</scope>
    <source>
        <strain evidence="1">CG_4_10_14_0_8_um_filter_42_10</strain>
    </source>
</reference>
<dbReference type="Proteomes" id="UP000230779">
    <property type="component" value="Unassembled WGS sequence"/>
</dbReference>
<accession>A0A2M7RK36</accession>
<organism evidence="1 2">
    <name type="scientific">Candidatus Kerfeldbacteria bacterium CG_4_10_14_0_8_um_filter_42_10</name>
    <dbReference type="NCBI Taxonomy" id="2014248"/>
    <lineage>
        <taxon>Bacteria</taxon>
        <taxon>Candidatus Kerfeldiibacteriota</taxon>
    </lineage>
</organism>
<comment type="caution">
    <text evidence="1">The sequence shown here is derived from an EMBL/GenBank/DDBJ whole genome shotgun (WGS) entry which is preliminary data.</text>
</comment>
<evidence type="ECO:0000313" key="2">
    <source>
        <dbReference type="Proteomes" id="UP000230779"/>
    </source>
</evidence>
<dbReference type="EMBL" id="PFMD01000013">
    <property type="protein sequence ID" value="PIY97123.1"/>
    <property type="molecule type" value="Genomic_DNA"/>
</dbReference>
<proteinExistence type="predicted"/>
<gene>
    <name evidence="1" type="ORF">COY66_01180</name>
</gene>
<sequence>MQIGLRSASNGMNQEKWENLIGNIKDQFEVIEHKTEEILEGKGSLEYICFRGPLGKIKLEREIKPVVTGRKVLSSRRVGSDVSEEFEYSDSEMIDKLNAYTWNEERDDWEEISAEQIAKITNQNS</sequence>
<evidence type="ECO:0000313" key="1">
    <source>
        <dbReference type="EMBL" id="PIY97123.1"/>
    </source>
</evidence>
<dbReference type="AlphaFoldDB" id="A0A2M7RK36"/>